<dbReference type="AlphaFoldDB" id="A0A9Q1F2C5"/>
<reference evidence="2" key="1">
    <citation type="journal article" date="2023" name="Science">
        <title>Genome structures resolve the early diversification of teleost fishes.</title>
        <authorList>
            <person name="Parey E."/>
            <person name="Louis A."/>
            <person name="Montfort J."/>
            <person name="Bouchez O."/>
            <person name="Roques C."/>
            <person name="Iampietro C."/>
            <person name="Lluch J."/>
            <person name="Castinel A."/>
            <person name="Donnadieu C."/>
            <person name="Desvignes T."/>
            <person name="Floi Bucao C."/>
            <person name="Jouanno E."/>
            <person name="Wen M."/>
            <person name="Mejri S."/>
            <person name="Dirks R."/>
            <person name="Jansen H."/>
            <person name="Henkel C."/>
            <person name="Chen W.J."/>
            <person name="Zahm M."/>
            <person name="Cabau C."/>
            <person name="Klopp C."/>
            <person name="Thompson A.W."/>
            <person name="Robinson-Rechavi M."/>
            <person name="Braasch I."/>
            <person name="Lecointre G."/>
            <person name="Bobe J."/>
            <person name="Postlethwait J.H."/>
            <person name="Berthelot C."/>
            <person name="Roest Crollius H."/>
            <person name="Guiguen Y."/>
        </authorList>
    </citation>
    <scope>NUCLEOTIDE SEQUENCE</scope>
    <source>
        <strain evidence="2">WJC10195</strain>
    </source>
</reference>
<organism evidence="2 3">
    <name type="scientific">Synaphobranchus kaupii</name>
    <name type="common">Kaup's arrowtooth eel</name>
    <dbReference type="NCBI Taxonomy" id="118154"/>
    <lineage>
        <taxon>Eukaryota</taxon>
        <taxon>Metazoa</taxon>
        <taxon>Chordata</taxon>
        <taxon>Craniata</taxon>
        <taxon>Vertebrata</taxon>
        <taxon>Euteleostomi</taxon>
        <taxon>Actinopterygii</taxon>
        <taxon>Neopterygii</taxon>
        <taxon>Teleostei</taxon>
        <taxon>Anguilliformes</taxon>
        <taxon>Synaphobranchidae</taxon>
        <taxon>Synaphobranchus</taxon>
    </lineage>
</organism>
<feature type="compositionally biased region" description="Basic and acidic residues" evidence="1">
    <location>
        <begin position="50"/>
        <end position="66"/>
    </location>
</feature>
<accession>A0A9Q1F2C5</accession>
<evidence type="ECO:0000313" key="2">
    <source>
        <dbReference type="EMBL" id="KAJ8349555.1"/>
    </source>
</evidence>
<gene>
    <name evidence="2" type="ORF">SKAU_G00246850</name>
</gene>
<evidence type="ECO:0000313" key="3">
    <source>
        <dbReference type="Proteomes" id="UP001152622"/>
    </source>
</evidence>
<feature type="region of interest" description="Disordered" evidence="1">
    <location>
        <begin position="46"/>
        <end position="66"/>
    </location>
</feature>
<keyword evidence="3" id="KW-1185">Reference proteome</keyword>
<name>A0A9Q1F2C5_SYNKA</name>
<sequence>MKHYGLSDSAEAIDCGCRAQFGLAKSPFTNCTNQLLPTLELKGPAHTKHTMLDTEKSREKRSYNSEHKLGNTNWSRIILEQEDTKVEKS</sequence>
<proteinExistence type="predicted"/>
<protein>
    <submittedName>
        <fullName evidence="2">Uncharacterized protein</fullName>
    </submittedName>
</protein>
<dbReference type="EMBL" id="JAINUF010000009">
    <property type="protein sequence ID" value="KAJ8349555.1"/>
    <property type="molecule type" value="Genomic_DNA"/>
</dbReference>
<evidence type="ECO:0000256" key="1">
    <source>
        <dbReference type="SAM" id="MobiDB-lite"/>
    </source>
</evidence>
<dbReference type="Proteomes" id="UP001152622">
    <property type="component" value="Chromosome 9"/>
</dbReference>
<comment type="caution">
    <text evidence="2">The sequence shown here is derived from an EMBL/GenBank/DDBJ whole genome shotgun (WGS) entry which is preliminary data.</text>
</comment>